<sequence>MCVIGSVNLYTEKLLDDVHHIHFIGIGGSGMCPLAEILKAEGFELSGSDMNESDTLDRIKSYGIRVYMGHRAENIQGAQLVVYSAAIKDNNPELQAARISGIPAIERSVMLGLVTRRYNRSIAIAGTHGKTTTTAMLTQVLIGSGFDPSAIIGGKLPYIGGNSYVGQSDIIVCEACEYVDTFLQLTPAISVILNIDADHLDYFKNLSNIKRSFHRFACQTSRLLVINGDDANTLEAINGVPLETIRYGFNQDNDYYAANLTVTHGAVQHFDLMHKGKKLTSVTLNIPGKHNVLNALAAACVALFLGDSPRTVAENLEKFTGVHRRFEILGKPCGITIADDFAHHPTELTATLNAAMSMGFARVWAVFQPHTYSRTALLLDDFAKALSIPDKAVISEILAVREENTYNIYAKDLSEKVPGSVWFKTFEEITEYICQNAQTGDLVLTLGGGNVYMCANMLFKALTAKEFSEE</sequence>
<keyword evidence="11 14" id="KW-0131">Cell cycle</keyword>
<dbReference type="HAMAP" id="MF_00046">
    <property type="entry name" value="MurC"/>
    <property type="match status" value="1"/>
</dbReference>
<dbReference type="InterPro" id="IPR000713">
    <property type="entry name" value="Mur_ligase_N"/>
</dbReference>
<reference evidence="18" key="1">
    <citation type="submission" date="2020-10" db="EMBL/GenBank/DDBJ databases">
        <authorList>
            <person name="Gilroy R."/>
        </authorList>
    </citation>
    <scope>NUCLEOTIDE SEQUENCE</scope>
    <source>
        <strain evidence="18">ChiSjej1B19-3389</strain>
    </source>
</reference>
<dbReference type="GO" id="GO:0005737">
    <property type="term" value="C:cytoplasm"/>
    <property type="evidence" value="ECO:0007669"/>
    <property type="project" value="UniProtKB-SubCell"/>
</dbReference>
<comment type="caution">
    <text evidence="18">The sequence shown here is derived from an EMBL/GenBank/DDBJ whole genome shotgun (WGS) entry which is preliminary data.</text>
</comment>
<evidence type="ECO:0000256" key="9">
    <source>
        <dbReference type="ARBA" id="ARBA00022960"/>
    </source>
</evidence>
<evidence type="ECO:0000256" key="4">
    <source>
        <dbReference type="ARBA" id="ARBA00022490"/>
    </source>
</evidence>
<dbReference type="SUPFAM" id="SSF53244">
    <property type="entry name" value="MurD-like peptide ligases, peptide-binding domain"/>
    <property type="match status" value="1"/>
</dbReference>
<dbReference type="SUPFAM" id="SSF51984">
    <property type="entry name" value="MurCD N-terminal domain"/>
    <property type="match status" value="1"/>
</dbReference>
<organism evidence="18 19">
    <name type="scientific">Candidatus Scatavimonas merdigallinarum</name>
    <dbReference type="NCBI Taxonomy" id="2840914"/>
    <lineage>
        <taxon>Bacteria</taxon>
        <taxon>Bacillati</taxon>
        <taxon>Bacillota</taxon>
        <taxon>Clostridia</taxon>
        <taxon>Eubacteriales</taxon>
        <taxon>Oscillospiraceae</taxon>
        <taxon>Oscillospiraceae incertae sedis</taxon>
        <taxon>Candidatus Scatavimonas</taxon>
    </lineage>
</organism>
<name>A0A9D0ZFW4_9FIRM</name>
<dbReference type="GO" id="GO:0008763">
    <property type="term" value="F:UDP-N-acetylmuramate-L-alanine ligase activity"/>
    <property type="evidence" value="ECO:0007669"/>
    <property type="project" value="UniProtKB-UniRule"/>
</dbReference>
<keyword evidence="9 14" id="KW-0133">Cell shape</keyword>
<feature type="domain" description="Mur ligase C-terminal" evidence="16">
    <location>
        <begin position="324"/>
        <end position="448"/>
    </location>
</feature>
<comment type="subcellular location">
    <subcellularLocation>
        <location evidence="1 14">Cytoplasm</location>
    </subcellularLocation>
</comment>
<proteinExistence type="inferred from homology"/>
<dbReference type="InterPro" id="IPR050061">
    <property type="entry name" value="MurCDEF_pg_biosynth"/>
</dbReference>
<dbReference type="EMBL" id="DVFW01000005">
    <property type="protein sequence ID" value="HIQ79800.1"/>
    <property type="molecule type" value="Genomic_DNA"/>
</dbReference>
<evidence type="ECO:0000256" key="6">
    <source>
        <dbReference type="ARBA" id="ARBA00022618"/>
    </source>
</evidence>
<dbReference type="AlphaFoldDB" id="A0A9D0ZFW4"/>
<reference evidence="18" key="2">
    <citation type="journal article" date="2021" name="PeerJ">
        <title>Extensive microbial diversity within the chicken gut microbiome revealed by metagenomics and culture.</title>
        <authorList>
            <person name="Gilroy R."/>
            <person name="Ravi A."/>
            <person name="Getino M."/>
            <person name="Pursley I."/>
            <person name="Horton D.L."/>
            <person name="Alikhan N.F."/>
            <person name="Baker D."/>
            <person name="Gharbi K."/>
            <person name="Hall N."/>
            <person name="Watson M."/>
            <person name="Adriaenssens E.M."/>
            <person name="Foster-Nyarko E."/>
            <person name="Jarju S."/>
            <person name="Secka A."/>
            <person name="Antonio M."/>
            <person name="Oren A."/>
            <person name="Chaudhuri R.R."/>
            <person name="La Ragione R."/>
            <person name="Hildebrand F."/>
            <person name="Pallen M.J."/>
        </authorList>
    </citation>
    <scope>NUCLEOTIDE SEQUENCE</scope>
    <source>
        <strain evidence="18">ChiSjej1B19-3389</strain>
    </source>
</reference>
<dbReference type="GO" id="GO:0005524">
    <property type="term" value="F:ATP binding"/>
    <property type="evidence" value="ECO:0007669"/>
    <property type="project" value="UniProtKB-UniRule"/>
</dbReference>
<dbReference type="PANTHER" id="PTHR43445:SF3">
    <property type="entry name" value="UDP-N-ACETYLMURAMATE--L-ALANINE LIGASE"/>
    <property type="match status" value="1"/>
</dbReference>
<feature type="binding site" evidence="14">
    <location>
        <begin position="126"/>
        <end position="132"/>
    </location>
    <ligand>
        <name>ATP</name>
        <dbReference type="ChEBI" id="CHEBI:30616"/>
    </ligand>
</feature>
<comment type="pathway">
    <text evidence="2 14">Cell wall biogenesis; peptidoglycan biosynthesis.</text>
</comment>
<evidence type="ECO:0000256" key="7">
    <source>
        <dbReference type="ARBA" id="ARBA00022741"/>
    </source>
</evidence>
<dbReference type="GO" id="GO:0051301">
    <property type="term" value="P:cell division"/>
    <property type="evidence" value="ECO:0007669"/>
    <property type="project" value="UniProtKB-KW"/>
</dbReference>
<dbReference type="Gene3D" id="3.40.1190.10">
    <property type="entry name" value="Mur-like, catalytic domain"/>
    <property type="match status" value="1"/>
</dbReference>
<comment type="catalytic activity">
    <reaction evidence="13 14">
        <text>UDP-N-acetyl-alpha-D-muramate + L-alanine + ATP = UDP-N-acetyl-alpha-D-muramoyl-L-alanine + ADP + phosphate + H(+)</text>
        <dbReference type="Rhea" id="RHEA:23372"/>
        <dbReference type="ChEBI" id="CHEBI:15378"/>
        <dbReference type="ChEBI" id="CHEBI:30616"/>
        <dbReference type="ChEBI" id="CHEBI:43474"/>
        <dbReference type="ChEBI" id="CHEBI:57972"/>
        <dbReference type="ChEBI" id="CHEBI:70757"/>
        <dbReference type="ChEBI" id="CHEBI:83898"/>
        <dbReference type="ChEBI" id="CHEBI:456216"/>
        <dbReference type="EC" id="6.3.2.8"/>
    </reaction>
</comment>
<keyword evidence="8 14" id="KW-0067">ATP-binding</keyword>
<evidence type="ECO:0000256" key="14">
    <source>
        <dbReference type="HAMAP-Rule" id="MF_00046"/>
    </source>
</evidence>
<dbReference type="PANTHER" id="PTHR43445">
    <property type="entry name" value="UDP-N-ACETYLMURAMATE--L-ALANINE LIGASE-RELATED"/>
    <property type="match status" value="1"/>
</dbReference>
<keyword evidence="10 14" id="KW-0573">Peptidoglycan synthesis</keyword>
<dbReference type="InterPro" id="IPR036565">
    <property type="entry name" value="Mur-like_cat_sf"/>
</dbReference>
<accession>A0A9D0ZFW4</accession>
<keyword evidence="4 14" id="KW-0963">Cytoplasm</keyword>
<dbReference type="GO" id="GO:0071555">
    <property type="term" value="P:cell wall organization"/>
    <property type="evidence" value="ECO:0007669"/>
    <property type="project" value="UniProtKB-KW"/>
</dbReference>
<keyword evidence="5 14" id="KW-0436">Ligase</keyword>
<keyword evidence="12 14" id="KW-0961">Cell wall biogenesis/degradation</keyword>
<evidence type="ECO:0000259" key="17">
    <source>
        <dbReference type="Pfam" id="PF08245"/>
    </source>
</evidence>
<evidence type="ECO:0000256" key="10">
    <source>
        <dbReference type="ARBA" id="ARBA00022984"/>
    </source>
</evidence>
<evidence type="ECO:0000259" key="15">
    <source>
        <dbReference type="Pfam" id="PF01225"/>
    </source>
</evidence>
<dbReference type="InterPro" id="IPR004101">
    <property type="entry name" value="Mur_ligase_C"/>
</dbReference>
<evidence type="ECO:0000256" key="8">
    <source>
        <dbReference type="ARBA" id="ARBA00022840"/>
    </source>
</evidence>
<evidence type="ECO:0000313" key="19">
    <source>
        <dbReference type="Proteomes" id="UP000886787"/>
    </source>
</evidence>
<dbReference type="EC" id="6.3.2.8" evidence="3 14"/>
<protein>
    <recommendedName>
        <fullName evidence="3 14">UDP-N-acetylmuramate--L-alanine ligase</fullName>
        <ecNumber evidence="3 14">6.3.2.8</ecNumber>
    </recommendedName>
    <alternativeName>
        <fullName evidence="14">UDP-N-acetylmuramoyl-L-alanine synthetase</fullName>
    </alternativeName>
</protein>
<dbReference type="Pfam" id="PF02875">
    <property type="entry name" value="Mur_ligase_C"/>
    <property type="match status" value="1"/>
</dbReference>
<evidence type="ECO:0000256" key="5">
    <source>
        <dbReference type="ARBA" id="ARBA00022598"/>
    </source>
</evidence>
<evidence type="ECO:0000256" key="13">
    <source>
        <dbReference type="ARBA" id="ARBA00047833"/>
    </source>
</evidence>
<evidence type="ECO:0000256" key="2">
    <source>
        <dbReference type="ARBA" id="ARBA00004752"/>
    </source>
</evidence>
<dbReference type="Proteomes" id="UP000886787">
    <property type="component" value="Unassembled WGS sequence"/>
</dbReference>
<dbReference type="Pfam" id="PF01225">
    <property type="entry name" value="Mur_ligase"/>
    <property type="match status" value="1"/>
</dbReference>
<dbReference type="SUPFAM" id="SSF53623">
    <property type="entry name" value="MurD-like peptide ligases, catalytic domain"/>
    <property type="match status" value="1"/>
</dbReference>
<dbReference type="GO" id="GO:0009252">
    <property type="term" value="P:peptidoglycan biosynthetic process"/>
    <property type="evidence" value="ECO:0007669"/>
    <property type="project" value="UniProtKB-UniRule"/>
</dbReference>
<evidence type="ECO:0000256" key="11">
    <source>
        <dbReference type="ARBA" id="ARBA00023306"/>
    </source>
</evidence>
<comment type="similarity">
    <text evidence="14">Belongs to the MurCDEF family.</text>
</comment>
<evidence type="ECO:0000313" key="18">
    <source>
        <dbReference type="EMBL" id="HIQ79800.1"/>
    </source>
</evidence>
<dbReference type="InterPro" id="IPR005758">
    <property type="entry name" value="UDP-N-AcMur_Ala_ligase_MurC"/>
</dbReference>
<dbReference type="InterPro" id="IPR036615">
    <property type="entry name" value="Mur_ligase_C_dom_sf"/>
</dbReference>
<evidence type="ECO:0000256" key="12">
    <source>
        <dbReference type="ARBA" id="ARBA00023316"/>
    </source>
</evidence>
<dbReference type="GO" id="GO:0008360">
    <property type="term" value="P:regulation of cell shape"/>
    <property type="evidence" value="ECO:0007669"/>
    <property type="project" value="UniProtKB-KW"/>
</dbReference>
<evidence type="ECO:0000256" key="1">
    <source>
        <dbReference type="ARBA" id="ARBA00004496"/>
    </source>
</evidence>
<feature type="domain" description="Mur ligase N-terminal catalytic" evidence="15">
    <location>
        <begin position="20"/>
        <end position="118"/>
    </location>
</feature>
<feature type="domain" description="Mur ligase central" evidence="17">
    <location>
        <begin position="124"/>
        <end position="302"/>
    </location>
</feature>
<evidence type="ECO:0000256" key="3">
    <source>
        <dbReference type="ARBA" id="ARBA00012211"/>
    </source>
</evidence>
<gene>
    <name evidence="14 18" type="primary">murC</name>
    <name evidence="18" type="ORF">IAD32_00765</name>
</gene>
<dbReference type="NCBIfam" id="TIGR01082">
    <property type="entry name" value="murC"/>
    <property type="match status" value="1"/>
</dbReference>
<dbReference type="Pfam" id="PF08245">
    <property type="entry name" value="Mur_ligase_M"/>
    <property type="match status" value="1"/>
</dbReference>
<comment type="function">
    <text evidence="14">Cell wall formation.</text>
</comment>
<dbReference type="Gene3D" id="3.40.50.720">
    <property type="entry name" value="NAD(P)-binding Rossmann-like Domain"/>
    <property type="match status" value="1"/>
</dbReference>
<keyword evidence="6 14" id="KW-0132">Cell division</keyword>
<evidence type="ECO:0000259" key="16">
    <source>
        <dbReference type="Pfam" id="PF02875"/>
    </source>
</evidence>
<dbReference type="Gene3D" id="3.90.190.20">
    <property type="entry name" value="Mur ligase, C-terminal domain"/>
    <property type="match status" value="1"/>
</dbReference>
<dbReference type="InterPro" id="IPR013221">
    <property type="entry name" value="Mur_ligase_cen"/>
</dbReference>
<keyword evidence="7 14" id="KW-0547">Nucleotide-binding</keyword>